<keyword evidence="2" id="KW-0378">Hydrolase</keyword>
<dbReference type="PROSITE" id="PS51257">
    <property type="entry name" value="PROKAR_LIPOPROTEIN"/>
    <property type="match status" value="1"/>
</dbReference>
<dbReference type="EMBL" id="JALDYZ010000004">
    <property type="protein sequence ID" value="MDI7922498.1"/>
    <property type="molecule type" value="Genomic_DNA"/>
</dbReference>
<dbReference type="SUPFAM" id="SSF53474">
    <property type="entry name" value="alpha/beta-Hydrolases"/>
    <property type="match status" value="1"/>
</dbReference>
<evidence type="ECO:0000256" key="1">
    <source>
        <dbReference type="SAM" id="MobiDB-lite"/>
    </source>
</evidence>
<sequence>MRIARLAVAAVLVATLSGCGGRHIGVMAPTNATQLPAGVSEVNLMVATTRAPDEDRSVLFSGERGDDLKLDAVTVSIPPDGDREAGHVQWPKRLPADPLRDFTTVSVKPIATDTERQAWIRDNLPKNRRVMIFVHGFNNRYEDAVYRFAQIIHDSNAEVAPVVFTWPSRASIFDYNYDKESTNYSRDALEELLRRVAANPQAGEITVMAHSMGTWLTVEALRQMAIRDGHLPAKIENVILASPDLDVDVFGKQIAALGEKKPNITLFVSQDDRALKLSRRISGNVDRLGQVDPTQEPYSTQFENAGITVLDLTKLKSGDRLNHGKFAESPEVVQLIGQRLVEGQAVSEHNIGLGDAMGAVALGAAQTVGTAAGVAVSAPIAVFDPNTRRNYDSQLRRLGQSMENTVGSVGDTVTTVGGNVGDAPVASPDGKPPCSSSRC</sequence>
<dbReference type="Gene3D" id="3.40.50.1820">
    <property type="entry name" value="alpha/beta hydrolase"/>
    <property type="match status" value="1"/>
</dbReference>
<dbReference type="GO" id="GO:0016787">
    <property type="term" value="F:hydrolase activity"/>
    <property type="evidence" value="ECO:0007669"/>
    <property type="project" value="UniProtKB-KW"/>
</dbReference>
<dbReference type="PANTHER" id="PTHR36513">
    <property type="entry name" value="ABC TRANSMEMBRANE TYPE-1 DOMAIN-CONTAINING PROTEIN"/>
    <property type="match status" value="1"/>
</dbReference>
<protein>
    <submittedName>
        <fullName evidence="2">Alpha/beta hydrolase</fullName>
    </submittedName>
</protein>
<dbReference type="PIRSF" id="PIRSF033909">
    <property type="entry name" value="UCP033909"/>
    <property type="match status" value="1"/>
</dbReference>
<dbReference type="Pfam" id="PF05990">
    <property type="entry name" value="DUF900"/>
    <property type="match status" value="1"/>
</dbReference>
<feature type="region of interest" description="Disordered" evidence="1">
    <location>
        <begin position="418"/>
        <end position="439"/>
    </location>
</feature>
<dbReference type="AlphaFoldDB" id="A0AAE3U3K6"/>
<dbReference type="InterPro" id="IPR010297">
    <property type="entry name" value="DUF900_hydrolase"/>
</dbReference>
<reference evidence="2" key="1">
    <citation type="submission" date="2022-03" db="EMBL/GenBank/DDBJ databases">
        <title>Fererhizobium litorale gen. nov., sp. nov., isolated from sandy sediments of the Sea of Japan seashore.</title>
        <authorList>
            <person name="Romanenko L."/>
            <person name="Kurilenko V."/>
            <person name="Otstavnykh N."/>
            <person name="Svetashev V."/>
            <person name="Tekutyeva L."/>
            <person name="Isaeva M."/>
            <person name="Mikhailov V."/>
        </authorList>
    </citation>
    <scope>NUCLEOTIDE SEQUENCE</scope>
    <source>
        <strain evidence="2">KMM 9576</strain>
    </source>
</reference>
<keyword evidence="3" id="KW-1185">Reference proteome</keyword>
<dbReference type="InterPro" id="IPR014586">
    <property type="entry name" value="UCP033909"/>
</dbReference>
<dbReference type="Proteomes" id="UP001161580">
    <property type="component" value="Unassembled WGS sequence"/>
</dbReference>
<evidence type="ECO:0000313" key="3">
    <source>
        <dbReference type="Proteomes" id="UP001161580"/>
    </source>
</evidence>
<dbReference type="PANTHER" id="PTHR36513:SF1">
    <property type="entry name" value="TRANSMEMBRANE PROTEIN"/>
    <property type="match status" value="1"/>
</dbReference>
<proteinExistence type="predicted"/>
<evidence type="ECO:0000313" key="2">
    <source>
        <dbReference type="EMBL" id="MDI7922498.1"/>
    </source>
</evidence>
<dbReference type="InterPro" id="IPR029058">
    <property type="entry name" value="AB_hydrolase_fold"/>
</dbReference>
<name>A0AAE3U3K6_9HYPH</name>
<organism evidence="2 3">
    <name type="scientific">Ferirhizobium litorale</name>
    <dbReference type="NCBI Taxonomy" id="2927786"/>
    <lineage>
        <taxon>Bacteria</taxon>
        <taxon>Pseudomonadati</taxon>
        <taxon>Pseudomonadota</taxon>
        <taxon>Alphaproteobacteria</taxon>
        <taxon>Hyphomicrobiales</taxon>
        <taxon>Rhizobiaceae</taxon>
        <taxon>Ferirhizobium</taxon>
    </lineage>
</organism>
<gene>
    <name evidence="2" type="ORF">MRS75_10415</name>
</gene>
<comment type="caution">
    <text evidence="2">The sequence shown here is derived from an EMBL/GenBank/DDBJ whole genome shotgun (WGS) entry which is preliminary data.</text>
</comment>
<accession>A0AAE3U3K6</accession>